<reference evidence="1" key="1">
    <citation type="submission" date="2015-07" db="EMBL/GenBank/DDBJ databases">
        <title>Adaptation to a free-living lifestyle via gene acquisitions in the diplomonad Trepomonas sp. PC1.</title>
        <authorList>
            <person name="Xu F."/>
            <person name="Jerlstrom-Hultqvist J."/>
            <person name="Kolisko M."/>
            <person name="Simpson A.G.B."/>
            <person name="Roger A.J."/>
            <person name="Svard S.G."/>
            <person name="Andersson J.O."/>
        </authorList>
    </citation>
    <scope>NUCLEOTIDE SEQUENCE</scope>
    <source>
        <strain evidence="1">PC1</strain>
    </source>
</reference>
<protein>
    <submittedName>
        <fullName evidence="1">Uncharacterized protein</fullName>
    </submittedName>
</protein>
<feature type="non-terminal residue" evidence="1">
    <location>
        <position position="1"/>
    </location>
</feature>
<accession>A0A146KCS4</accession>
<name>A0A146KCS4_9EUKA</name>
<proteinExistence type="predicted"/>
<dbReference type="EMBL" id="GDID01003447">
    <property type="protein sequence ID" value="JAP93159.1"/>
    <property type="molecule type" value="Transcribed_RNA"/>
</dbReference>
<sequence length="105" mass="12087">KFSNTAAQISDCILDKCNNFFKTMNNIFLAQGFYDKLCTNATKIEVEIQKFNVNTMIQHITESQEHIVNGKKTFLLDNNIAVSTEANVMRNYIGQIIDKMKDQFK</sequence>
<organism evidence="1">
    <name type="scientific">Trepomonas sp. PC1</name>
    <dbReference type="NCBI Taxonomy" id="1076344"/>
    <lineage>
        <taxon>Eukaryota</taxon>
        <taxon>Metamonada</taxon>
        <taxon>Diplomonadida</taxon>
        <taxon>Hexamitidae</taxon>
        <taxon>Hexamitinae</taxon>
        <taxon>Trepomonas</taxon>
    </lineage>
</organism>
<evidence type="ECO:0000313" key="1">
    <source>
        <dbReference type="EMBL" id="JAP93159.1"/>
    </source>
</evidence>
<gene>
    <name evidence="1" type="ORF">TPC1_14663</name>
</gene>
<feature type="non-terminal residue" evidence="1">
    <location>
        <position position="105"/>
    </location>
</feature>
<dbReference type="AlphaFoldDB" id="A0A146KCS4"/>